<evidence type="ECO:0000256" key="1">
    <source>
        <dbReference type="SAM" id="Phobius"/>
    </source>
</evidence>
<feature type="transmembrane region" description="Helical" evidence="1">
    <location>
        <begin position="311"/>
        <end position="334"/>
    </location>
</feature>
<keyword evidence="3" id="KW-1185">Reference proteome</keyword>
<feature type="transmembrane region" description="Helical" evidence="1">
    <location>
        <begin position="367"/>
        <end position="383"/>
    </location>
</feature>
<gene>
    <name evidence="2" type="ORF">C2R22_21350</name>
</gene>
<feature type="transmembrane region" description="Helical" evidence="1">
    <location>
        <begin position="161"/>
        <end position="181"/>
    </location>
</feature>
<evidence type="ECO:0000313" key="2">
    <source>
        <dbReference type="EMBL" id="AUV84130.1"/>
    </source>
</evidence>
<organism evidence="2 3">
    <name type="scientific">Salinigranum rubrum</name>
    <dbReference type="NCBI Taxonomy" id="755307"/>
    <lineage>
        <taxon>Archaea</taxon>
        <taxon>Methanobacteriati</taxon>
        <taxon>Methanobacteriota</taxon>
        <taxon>Stenosarchaea group</taxon>
        <taxon>Halobacteria</taxon>
        <taxon>Halobacteriales</taxon>
        <taxon>Haloferacaceae</taxon>
        <taxon>Salinigranum</taxon>
    </lineage>
</organism>
<dbReference type="Proteomes" id="UP000236584">
    <property type="component" value="Plasmid unnamed1"/>
</dbReference>
<dbReference type="EMBL" id="CP026310">
    <property type="protein sequence ID" value="AUV84130.1"/>
    <property type="molecule type" value="Genomic_DNA"/>
</dbReference>
<geneLocation type="plasmid" evidence="2">
    <name>unnamed1</name>
</geneLocation>
<keyword evidence="1" id="KW-0472">Membrane</keyword>
<feature type="transmembrane region" description="Helical" evidence="1">
    <location>
        <begin position="246"/>
        <end position="268"/>
    </location>
</feature>
<name>A0A2I8VQC6_9EURY</name>
<feature type="transmembrane region" description="Helical" evidence="1">
    <location>
        <begin position="395"/>
        <end position="415"/>
    </location>
</feature>
<dbReference type="AlphaFoldDB" id="A0A2I8VQC6"/>
<dbReference type="Pfam" id="PF09852">
    <property type="entry name" value="DUF2079"/>
    <property type="match status" value="1"/>
</dbReference>
<protein>
    <recommendedName>
        <fullName evidence="4">DUF2079 domain-containing protein</fullName>
    </recommendedName>
</protein>
<evidence type="ECO:0000313" key="3">
    <source>
        <dbReference type="Proteomes" id="UP000236584"/>
    </source>
</evidence>
<keyword evidence="2" id="KW-0614">Plasmid</keyword>
<feature type="transmembrane region" description="Helical" evidence="1">
    <location>
        <begin position="46"/>
        <end position="64"/>
    </location>
</feature>
<feature type="transmembrane region" description="Helical" evidence="1">
    <location>
        <begin position="105"/>
        <end position="124"/>
    </location>
</feature>
<dbReference type="KEGG" id="srub:C2R22_21350"/>
<sequence>MGHRSGVNNSQSLCVGHTVTDPFSNQFGKGRIPPAKRLVGDYKTKIVLALSAALFIGSFVYLSYRYQTFLLYGGDFGDYVHLFSTTVHGTGFLQQAKFRAGLSSYWGAHFAVTLLGLVPVFALFQTPYTLLAAQSLALATSVSVLWAAARSQLADDRVAGLVVVSYALNPYLWSAWGNGFYEQAVLPALVFGTYYAYRKRSFYAFLGGVALIALTNEFATLMLGGFLAGLALVAFRRNRLRSEGRLFVICFAIVVAVKFVSGVVISYFNDTPGIPMASLAAPLAPVIEGPRTTVTTLLGTVVSNPDLLMELFTLSLSGKVLGLFFVLIPVFFVAALDETTLGALAPFLIFGWLFAGKSGYYQFAGHYPLYVLPFLYVGLIRVFDRLSVTIPSRELFARMTILVLVISAGVGIVALQGPFGLGEIKAPGERNRLVDDAIDTVPRDATLVTQNDVYPLVSARPTARYVAAPAQFERYQEEHGVVRPDYILVDHHSKFWSQKLTEGFGDRLGTEYGRYRAEGEIVLWKRGYSGPVQPLSNTTATNAD</sequence>
<evidence type="ECO:0008006" key="4">
    <source>
        <dbReference type="Google" id="ProtNLM"/>
    </source>
</evidence>
<accession>A0A2I8VQC6</accession>
<reference evidence="2 3" key="1">
    <citation type="submission" date="2018-01" db="EMBL/GenBank/DDBJ databases">
        <title>Complete genome sequence of Salinigranum rubrum GX10T, an extremely halophilic archaeon isolated from a marine solar saltern.</title>
        <authorList>
            <person name="Han S."/>
        </authorList>
    </citation>
    <scope>NUCLEOTIDE SEQUENCE [LARGE SCALE GENOMIC DNA]</scope>
    <source>
        <strain evidence="2 3">GX10</strain>
        <plasmid evidence="3">Plasmid unnamed1</plasmid>
    </source>
</reference>
<feature type="transmembrane region" description="Helical" evidence="1">
    <location>
        <begin position="341"/>
        <end position="361"/>
    </location>
</feature>
<dbReference type="InterPro" id="IPR018650">
    <property type="entry name" value="STSV1_Orf64"/>
</dbReference>
<proteinExistence type="predicted"/>
<feature type="transmembrane region" description="Helical" evidence="1">
    <location>
        <begin position="201"/>
        <end position="234"/>
    </location>
</feature>
<keyword evidence="1" id="KW-0812">Transmembrane</keyword>
<keyword evidence="1" id="KW-1133">Transmembrane helix</keyword>